<keyword evidence="4 6" id="KW-0697">Rotamase</keyword>
<evidence type="ECO:0000313" key="9">
    <source>
        <dbReference type="EMBL" id="GGJ81698.1"/>
    </source>
</evidence>
<sequence length="627" mass="66340">MNKKLATRVLLGLFALAVVAGLLFNFLPALSNLNSGNQGTTALKVNDVTVTTQQLESVRTQNPVLGQATTGVLGDDFKTLIVDQQINQAVLKEAAKDQKIERSAVNEQVTKTRQGNNLTDNKAWTDALRTAGFSDSSYREYVRSSLAIQAKAKAIQDAAPKPTDAQLQLYYQLNPQAFQNDARIVGREIVVATKARADALLAQLKGGSDFAALATANSLENKERGGALGPVENGAPRAVAQVALPTEVGAAAFALTKGGLTDVVTSGGKFYIVKVEKYLPAATKSFAEAKSAVTDAVTTELKNQALEQWIDGLKRAAKVEVVDSTWKYSNPTVAVVDGTKIPYAEVVSGVVGNQQFSALLQQAPADQAAPLVNSYLKPGIVQQLISQYAAPVIVKQQNLALVGSRAELLSGLTAYGAKDVKVTDADVAAYYAANQKQFQTNAKATVTEAVFKDKQQALAFRQDFRSGDFTALASKAGATVSERGDVTEGDKKLSDPLDKAVFAEGRLQAAGEGSLSDVVDNGGKFSLAYVTDLVKASVKPLDEVRSTISDTLLTQKKQEASNAYLKAQLKTVKTQDLLTQVLADQTKRVAAEKPAATPSTPGTSTTPGTTPNSTTPDTKTPSTPGNK</sequence>
<dbReference type="RefSeq" id="WP_188963830.1">
    <property type="nucleotide sequence ID" value="NZ_BMOE01000010.1"/>
</dbReference>
<dbReference type="GO" id="GO:0003755">
    <property type="term" value="F:peptidyl-prolyl cis-trans isomerase activity"/>
    <property type="evidence" value="ECO:0007669"/>
    <property type="project" value="UniProtKB-KW"/>
</dbReference>
<dbReference type="EC" id="5.2.1.8" evidence="2"/>
<feature type="domain" description="PpiC" evidence="8">
    <location>
        <begin position="181"/>
        <end position="277"/>
    </location>
</feature>
<dbReference type="PANTHER" id="PTHR47245">
    <property type="entry name" value="PEPTIDYLPROLYL ISOMERASE"/>
    <property type="match status" value="1"/>
</dbReference>
<dbReference type="Pfam" id="PF13624">
    <property type="entry name" value="SurA_N_3"/>
    <property type="match status" value="1"/>
</dbReference>
<dbReference type="Gene3D" id="3.10.50.40">
    <property type="match status" value="1"/>
</dbReference>
<evidence type="ECO:0000256" key="6">
    <source>
        <dbReference type="PROSITE-ProRule" id="PRU00278"/>
    </source>
</evidence>
<evidence type="ECO:0000256" key="1">
    <source>
        <dbReference type="ARBA" id="ARBA00000971"/>
    </source>
</evidence>
<comment type="catalytic activity">
    <reaction evidence="1">
        <text>[protein]-peptidylproline (omega=180) = [protein]-peptidylproline (omega=0)</text>
        <dbReference type="Rhea" id="RHEA:16237"/>
        <dbReference type="Rhea" id="RHEA-COMP:10747"/>
        <dbReference type="Rhea" id="RHEA-COMP:10748"/>
        <dbReference type="ChEBI" id="CHEBI:83833"/>
        <dbReference type="ChEBI" id="CHEBI:83834"/>
        <dbReference type="EC" id="5.2.1.8"/>
    </reaction>
</comment>
<feature type="compositionally biased region" description="Low complexity" evidence="7">
    <location>
        <begin position="597"/>
        <end position="627"/>
    </location>
</feature>
<evidence type="ECO:0000313" key="10">
    <source>
        <dbReference type="Proteomes" id="UP000635726"/>
    </source>
</evidence>
<dbReference type="EMBL" id="BMOE01000010">
    <property type="protein sequence ID" value="GGJ81698.1"/>
    <property type="molecule type" value="Genomic_DNA"/>
</dbReference>
<dbReference type="SUPFAM" id="SSF54534">
    <property type="entry name" value="FKBP-like"/>
    <property type="match status" value="1"/>
</dbReference>
<proteinExistence type="predicted"/>
<evidence type="ECO:0000256" key="7">
    <source>
        <dbReference type="SAM" id="MobiDB-lite"/>
    </source>
</evidence>
<keyword evidence="3" id="KW-0732">Signal</keyword>
<keyword evidence="10" id="KW-1185">Reference proteome</keyword>
<evidence type="ECO:0000259" key="8">
    <source>
        <dbReference type="PROSITE" id="PS50198"/>
    </source>
</evidence>
<comment type="caution">
    <text evidence="9">The sequence shown here is derived from an EMBL/GenBank/DDBJ whole genome shotgun (WGS) entry which is preliminary data.</text>
</comment>
<keyword evidence="5 6" id="KW-0413">Isomerase</keyword>
<dbReference type="InterPro" id="IPR027304">
    <property type="entry name" value="Trigger_fact/SurA_dom_sf"/>
</dbReference>
<protein>
    <recommendedName>
        <fullName evidence="2">peptidylprolyl isomerase</fullName>
        <ecNumber evidence="2">5.2.1.8</ecNumber>
    </recommendedName>
</protein>
<dbReference type="InterPro" id="IPR046357">
    <property type="entry name" value="PPIase_dom_sf"/>
</dbReference>
<dbReference type="InterPro" id="IPR050245">
    <property type="entry name" value="PrsA_foldase"/>
</dbReference>
<dbReference type="SUPFAM" id="SSF109998">
    <property type="entry name" value="Triger factor/SurA peptide-binding domain-like"/>
    <property type="match status" value="2"/>
</dbReference>
<gene>
    <name evidence="9" type="ORF">GCM10008939_27050</name>
</gene>
<reference evidence="9" key="1">
    <citation type="journal article" date="2014" name="Int. J. Syst. Evol. Microbiol.">
        <title>Complete genome sequence of Corynebacterium casei LMG S-19264T (=DSM 44701T), isolated from a smear-ripened cheese.</title>
        <authorList>
            <consortium name="US DOE Joint Genome Institute (JGI-PGF)"/>
            <person name="Walter F."/>
            <person name="Albersmeier A."/>
            <person name="Kalinowski J."/>
            <person name="Ruckert C."/>
        </authorList>
    </citation>
    <scope>NUCLEOTIDE SEQUENCE</scope>
    <source>
        <strain evidence="9">JCM 14371</strain>
    </source>
</reference>
<evidence type="ECO:0000256" key="2">
    <source>
        <dbReference type="ARBA" id="ARBA00013194"/>
    </source>
</evidence>
<dbReference type="PROSITE" id="PS50198">
    <property type="entry name" value="PPIC_PPIASE_2"/>
    <property type="match status" value="1"/>
</dbReference>
<evidence type="ECO:0000256" key="4">
    <source>
        <dbReference type="ARBA" id="ARBA00023110"/>
    </source>
</evidence>
<organism evidence="9 10">
    <name type="scientific">Deinococcus aquiradiocola</name>
    <dbReference type="NCBI Taxonomy" id="393059"/>
    <lineage>
        <taxon>Bacteria</taxon>
        <taxon>Thermotogati</taxon>
        <taxon>Deinococcota</taxon>
        <taxon>Deinococci</taxon>
        <taxon>Deinococcales</taxon>
        <taxon>Deinococcaceae</taxon>
        <taxon>Deinococcus</taxon>
    </lineage>
</organism>
<reference evidence="9" key="2">
    <citation type="submission" date="2020-09" db="EMBL/GenBank/DDBJ databases">
        <authorList>
            <person name="Sun Q."/>
            <person name="Ohkuma M."/>
        </authorList>
    </citation>
    <scope>NUCLEOTIDE SEQUENCE</scope>
    <source>
        <strain evidence="9">JCM 14371</strain>
    </source>
</reference>
<evidence type="ECO:0000256" key="5">
    <source>
        <dbReference type="ARBA" id="ARBA00023235"/>
    </source>
</evidence>
<dbReference type="PANTHER" id="PTHR47245:SF1">
    <property type="entry name" value="FOLDASE PROTEIN PRSA"/>
    <property type="match status" value="1"/>
</dbReference>
<dbReference type="Gene3D" id="6.10.140.970">
    <property type="match status" value="1"/>
</dbReference>
<name>A0A917PJF3_9DEIO</name>
<feature type="region of interest" description="Disordered" evidence="7">
    <location>
        <begin position="588"/>
        <end position="627"/>
    </location>
</feature>
<dbReference type="Proteomes" id="UP000635726">
    <property type="component" value="Unassembled WGS sequence"/>
</dbReference>
<dbReference type="AlphaFoldDB" id="A0A917PJF3"/>
<dbReference type="Pfam" id="PF13145">
    <property type="entry name" value="Rotamase_2"/>
    <property type="match status" value="2"/>
</dbReference>
<dbReference type="Gene3D" id="1.10.4030.10">
    <property type="entry name" value="Porin chaperone SurA, peptide-binding domain"/>
    <property type="match status" value="1"/>
</dbReference>
<evidence type="ECO:0000256" key="3">
    <source>
        <dbReference type="ARBA" id="ARBA00022729"/>
    </source>
</evidence>
<dbReference type="InterPro" id="IPR000297">
    <property type="entry name" value="PPIase_PpiC"/>
</dbReference>
<accession>A0A917PJF3</accession>